<evidence type="ECO:0000256" key="2">
    <source>
        <dbReference type="ARBA" id="ARBA00022771"/>
    </source>
</evidence>
<dbReference type="InterPro" id="IPR036443">
    <property type="entry name" value="Znf_RanBP2_sf"/>
</dbReference>
<evidence type="ECO:0000259" key="6">
    <source>
        <dbReference type="PROSITE" id="PS50199"/>
    </source>
</evidence>
<evidence type="ECO:0000256" key="4">
    <source>
        <dbReference type="PROSITE-ProRule" id="PRU00322"/>
    </source>
</evidence>
<dbReference type="GO" id="GO:0008270">
    <property type="term" value="F:zinc ion binding"/>
    <property type="evidence" value="ECO:0007669"/>
    <property type="project" value="UniProtKB-KW"/>
</dbReference>
<feature type="domain" description="B box-type" evidence="5">
    <location>
        <begin position="60"/>
        <end position="103"/>
    </location>
</feature>
<dbReference type="InterPro" id="IPR000315">
    <property type="entry name" value="Znf_B-box"/>
</dbReference>
<dbReference type="Gene3D" id="4.10.1060.10">
    <property type="entry name" value="Zinc finger, RanBP2-type"/>
    <property type="match status" value="1"/>
</dbReference>
<comment type="caution">
    <text evidence="7">The sequence shown here is derived from an EMBL/GenBank/DDBJ whole genome shotgun (WGS) entry which is preliminary data.</text>
</comment>
<feature type="domain" description="RanBP2-type" evidence="6">
    <location>
        <begin position="235"/>
        <end position="264"/>
    </location>
</feature>
<dbReference type="AlphaFoldDB" id="A0AAV2SEQ3"/>
<dbReference type="SUPFAM" id="SSF90209">
    <property type="entry name" value="Ran binding protein zinc finger-like"/>
    <property type="match status" value="1"/>
</dbReference>
<evidence type="ECO:0000313" key="8">
    <source>
        <dbReference type="Proteomes" id="UP001497623"/>
    </source>
</evidence>
<dbReference type="SUPFAM" id="SSF57845">
    <property type="entry name" value="B-box zinc-binding domain"/>
    <property type="match status" value="1"/>
</dbReference>
<dbReference type="Pfam" id="PF00641">
    <property type="entry name" value="Zn_ribbon_RanBP"/>
    <property type="match status" value="1"/>
</dbReference>
<evidence type="ECO:0000259" key="5">
    <source>
        <dbReference type="PROSITE" id="PS50119"/>
    </source>
</evidence>
<accession>A0AAV2SEQ3</accession>
<sequence>MSKEISKRRKMCPICRKPHRAKSVTDLPMNVVVERLIRNMPKKLSLDTISSESGNEGDDYSGGTCSTHWKSAIYFFCETHSLHICRECTVIEHQVTKCKIVSIKEKIEIRKEDIIHQVNSAITAINDNISTINEYVKEKYKIISHQKIKIQHSKQIIEDATNTIAMEKAAIGKAQNEILKRNLKMLKMETLKFNLKNSKNMKTINDIAKSIEDVSLQYETLHKTNTNSPEVPMMKSEEWTCTTCMVINKNTKENCVICETPKPGPST</sequence>
<keyword evidence="2 4" id="KW-0863">Zinc-finger</keyword>
<gene>
    <name evidence="7" type="ORF">MNOR_LOCUS36654</name>
</gene>
<organism evidence="7 8">
    <name type="scientific">Meganyctiphanes norvegica</name>
    <name type="common">Northern krill</name>
    <name type="synonym">Thysanopoda norvegica</name>
    <dbReference type="NCBI Taxonomy" id="48144"/>
    <lineage>
        <taxon>Eukaryota</taxon>
        <taxon>Metazoa</taxon>
        <taxon>Ecdysozoa</taxon>
        <taxon>Arthropoda</taxon>
        <taxon>Crustacea</taxon>
        <taxon>Multicrustacea</taxon>
        <taxon>Malacostraca</taxon>
        <taxon>Eumalacostraca</taxon>
        <taxon>Eucarida</taxon>
        <taxon>Euphausiacea</taxon>
        <taxon>Euphausiidae</taxon>
        <taxon>Meganyctiphanes</taxon>
    </lineage>
</organism>
<protein>
    <recommendedName>
        <fullName evidence="9">RanBP2-type domain-containing protein</fullName>
    </recommendedName>
</protein>
<dbReference type="Proteomes" id="UP001497623">
    <property type="component" value="Unassembled WGS sequence"/>
</dbReference>
<evidence type="ECO:0000256" key="1">
    <source>
        <dbReference type="ARBA" id="ARBA00022723"/>
    </source>
</evidence>
<evidence type="ECO:0000313" key="7">
    <source>
        <dbReference type="EMBL" id="CAL4191834.1"/>
    </source>
</evidence>
<keyword evidence="3" id="KW-0862">Zinc</keyword>
<dbReference type="EMBL" id="CAXKWB010068185">
    <property type="protein sequence ID" value="CAL4191834.1"/>
    <property type="molecule type" value="Genomic_DNA"/>
</dbReference>
<keyword evidence="1" id="KW-0479">Metal-binding</keyword>
<proteinExistence type="predicted"/>
<dbReference type="InterPro" id="IPR047153">
    <property type="entry name" value="TRIM45/56/19-like"/>
</dbReference>
<dbReference type="PANTHER" id="PTHR25462:SF296">
    <property type="entry name" value="MEIOTIC P26, ISOFORM F"/>
    <property type="match status" value="1"/>
</dbReference>
<dbReference type="PROSITE" id="PS50199">
    <property type="entry name" value="ZF_RANBP2_2"/>
    <property type="match status" value="1"/>
</dbReference>
<name>A0AAV2SEQ3_MEGNR</name>
<dbReference type="PANTHER" id="PTHR25462">
    <property type="entry name" value="BONUS, ISOFORM C-RELATED"/>
    <property type="match status" value="1"/>
</dbReference>
<evidence type="ECO:0008006" key="9">
    <source>
        <dbReference type="Google" id="ProtNLM"/>
    </source>
</evidence>
<keyword evidence="8" id="KW-1185">Reference proteome</keyword>
<dbReference type="InterPro" id="IPR001876">
    <property type="entry name" value="Znf_RanBP2"/>
</dbReference>
<evidence type="ECO:0000256" key="3">
    <source>
        <dbReference type="ARBA" id="ARBA00022833"/>
    </source>
</evidence>
<dbReference type="PROSITE" id="PS01358">
    <property type="entry name" value="ZF_RANBP2_1"/>
    <property type="match status" value="1"/>
</dbReference>
<dbReference type="PROSITE" id="PS50119">
    <property type="entry name" value="ZF_BBOX"/>
    <property type="match status" value="1"/>
</dbReference>
<dbReference type="Gene3D" id="3.30.160.60">
    <property type="entry name" value="Classic Zinc Finger"/>
    <property type="match status" value="1"/>
</dbReference>
<reference evidence="7 8" key="1">
    <citation type="submission" date="2024-05" db="EMBL/GenBank/DDBJ databases">
        <authorList>
            <person name="Wallberg A."/>
        </authorList>
    </citation>
    <scope>NUCLEOTIDE SEQUENCE [LARGE SCALE GENOMIC DNA]</scope>
</reference>
<dbReference type="SMART" id="SM00547">
    <property type="entry name" value="ZnF_RBZ"/>
    <property type="match status" value="1"/>
</dbReference>